<sequence length="378" mass="42896">MSLPVHLYGPSNTKPTLPPIAIHPTHSYALPSIHPLQSIGLPSSPPDLTVSAQSLMHHRLHPGFLAKYALGEELGSGGFGFVVSAHERRTGIERAVKFIFRHKVPAHAWVRDIEEGPIPMEIYVLKNVRHPGIIGYVDSYQDESFFYLVMELHGTQWSSPLETEAFPGGVPHSPALSQTSEDSYTSSIDSPIEEYPTRVFTRRTSCDLFECIERHHNFEESLAKDIFRQIIECVAHLDSFGICHRDIKDENIVIDDRYKVKLIDFGSAVILPRHYGQNKPCLFNKFYGTISFASPEILMRQMYRAEPAEIWSLGVLLYTILFGEVPFHDPQMAISGRFAQPKIKVSSKCLHLVSCMLERSPDKRPSIHQILTHPWFRD</sequence>
<comment type="caution">
    <text evidence="7">The sequence shown here is derived from an EMBL/GenBank/DDBJ whole genome shotgun (WGS) entry which is preliminary data.</text>
</comment>
<feature type="region of interest" description="Disordered" evidence="5">
    <location>
        <begin position="168"/>
        <end position="189"/>
    </location>
</feature>
<dbReference type="EMBL" id="JBCLYO010000003">
    <property type="protein sequence ID" value="KAL0091589.1"/>
    <property type="molecule type" value="Genomic_DNA"/>
</dbReference>
<comment type="similarity">
    <text evidence="4">Belongs to the protein kinase superfamily.</text>
</comment>
<keyword evidence="2 3" id="KW-0067">ATP-binding</keyword>
<evidence type="ECO:0000256" key="5">
    <source>
        <dbReference type="SAM" id="MobiDB-lite"/>
    </source>
</evidence>
<protein>
    <submittedName>
        <fullName evidence="7">Kinase-like domain-containing protein</fullName>
    </submittedName>
</protein>
<dbReference type="PANTHER" id="PTHR24346">
    <property type="entry name" value="MAP/MICROTUBULE AFFINITY-REGULATING KINASE"/>
    <property type="match status" value="1"/>
</dbReference>
<name>A0ABR3B688_PHYBL</name>
<dbReference type="InterPro" id="IPR017348">
    <property type="entry name" value="PIM1/2/3"/>
</dbReference>
<dbReference type="Pfam" id="PF00069">
    <property type="entry name" value="Pkinase"/>
    <property type="match status" value="2"/>
</dbReference>
<feature type="binding site" evidence="3">
    <location>
        <position position="97"/>
    </location>
    <ligand>
        <name>ATP</name>
        <dbReference type="ChEBI" id="CHEBI:30616"/>
    </ligand>
</feature>
<evidence type="ECO:0000313" key="8">
    <source>
        <dbReference type="Proteomes" id="UP001448207"/>
    </source>
</evidence>
<accession>A0ABR3B688</accession>
<dbReference type="InterPro" id="IPR017441">
    <property type="entry name" value="Protein_kinase_ATP_BS"/>
</dbReference>
<keyword evidence="4" id="KW-0808">Transferase</keyword>
<keyword evidence="4" id="KW-0418">Kinase</keyword>
<feature type="domain" description="Protein kinase" evidence="6">
    <location>
        <begin position="68"/>
        <end position="376"/>
    </location>
</feature>
<keyword evidence="1 3" id="KW-0547">Nucleotide-binding</keyword>
<dbReference type="InterPro" id="IPR011009">
    <property type="entry name" value="Kinase-like_dom_sf"/>
</dbReference>
<dbReference type="Proteomes" id="UP001448207">
    <property type="component" value="Unassembled WGS sequence"/>
</dbReference>
<dbReference type="PROSITE" id="PS50011">
    <property type="entry name" value="PROTEIN_KINASE_DOM"/>
    <property type="match status" value="1"/>
</dbReference>
<evidence type="ECO:0000256" key="4">
    <source>
        <dbReference type="RuleBase" id="RU000304"/>
    </source>
</evidence>
<dbReference type="PANTHER" id="PTHR24346:SF72">
    <property type="entry name" value="CAMK PROTEIN KINASE"/>
    <property type="match status" value="1"/>
</dbReference>
<keyword evidence="4" id="KW-0723">Serine/threonine-protein kinase</keyword>
<reference evidence="7 8" key="1">
    <citation type="submission" date="2024-04" db="EMBL/GenBank/DDBJ databases">
        <title>Symmetric and asymmetric DNA N6-adenine methylation regulates different biological responses in Mucorales.</title>
        <authorList>
            <consortium name="Lawrence Berkeley National Laboratory"/>
            <person name="Lax C."/>
            <person name="Mondo S.J."/>
            <person name="Osorio-Concepcion M."/>
            <person name="Muszewska A."/>
            <person name="Corrochano-Luque M."/>
            <person name="Gutierrez G."/>
            <person name="Riley R."/>
            <person name="Lipzen A."/>
            <person name="Guo J."/>
            <person name="Hundley H."/>
            <person name="Amirebrahimi M."/>
            <person name="Ng V."/>
            <person name="Lorenzo-Gutierrez D."/>
            <person name="Binder U."/>
            <person name="Yang J."/>
            <person name="Song Y."/>
            <person name="Canovas D."/>
            <person name="Navarro E."/>
            <person name="Freitag M."/>
            <person name="Gabaldon T."/>
            <person name="Grigoriev I.V."/>
            <person name="Corrochano L.M."/>
            <person name="Nicolas F.E."/>
            <person name="Garre V."/>
        </authorList>
    </citation>
    <scope>NUCLEOTIDE SEQUENCE [LARGE SCALE GENOMIC DNA]</scope>
    <source>
        <strain evidence="7 8">L51</strain>
    </source>
</reference>
<keyword evidence="8" id="KW-1185">Reference proteome</keyword>
<dbReference type="InterPro" id="IPR000719">
    <property type="entry name" value="Prot_kinase_dom"/>
</dbReference>
<evidence type="ECO:0000256" key="2">
    <source>
        <dbReference type="ARBA" id="ARBA00022840"/>
    </source>
</evidence>
<evidence type="ECO:0000259" key="6">
    <source>
        <dbReference type="PROSITE" id="PS50011"/>
    </source>
</evidence>
<dbReference type="SMART" id="SM00220">
    <property type="entry name" value="S_TKc"/>
    <property type="match status" value="1"/>
</dbReference>
<dbReference type="PROSITE" id="PS00107">
    <property type="entry name" value="PROTEIN_KINASE_ATP"/>
    <property type="match status" value="1"/>
</dbReference>
<dbReference type="InterPro" id="IPR008271">
    <property type="entry name" value="Ser/Thr_kinase_AS"/>
</dbReference>
<dbReference type="PIRSF" id="PIRSF037993">
    <property type="entry name" value="STPK_Pim-1"/>
    <property type="match status" value="1"/>
</dbReference>
<gene>
    <name evidence="7" type="ORF">J3Q64DRAFT_1813214</name>
</gene>
<dbReference type="SUPFAM" id="SSF56112">
    <property type="entry name" value="Protein kinase-like (PK-like)"/>
    <property type="match status" value="1"/>
</dbReference>
<evidence type="ECO:0000256" key="1">
    <source>
        <dbReference type="ARBA" id="ARBA00022741"/>
    </source>
</evidence>
<evidence type="ECO:0000256" key="3">
    <source>
        <dbReference type="PROSITE-ProRule" id="PRU10141"/>
    </source>
</evidence>
<dbReference type="Gene3D" id="3.30.200.20">
    <property type="entry name" value="Phosphorylase Kinase, domain 1"/>
    <property type="match status" value="1"/>
</dbReference>
<organism evidence="7 8">
    <name type="scientific">Phycomyces blakesleeanus</name>
    <dbReference type="NCBI Taxonomy" id="4837"/>
    <lineage>
        <taxon>Eukaryota</taxon>
        <taxon>Fungi</taxon>
        <taxon>Fungi incertae sedis</taxon>
        <taxon>Mucoromycota</taxon>
        <taxon>Mucoromycotina</taxon>
        <taxon>Mucoromycetes</taxon>
        <taxon>Mucorales</taxon>
        <taxon>Phycomycetaceae</taxon>
        <taxon>Phycomyces</taxon>
    </lineage>
</organism>
<dbReference type="Gene3D" id="1.10.510.10">
    <property type="entry name" value="Transferase(Phosphotransferase) domain 1"/>
    <property type="match status" value="1"/>
</dbReference>
<dbReference type="PROSITE" id="PS00108">
    <property type="entry name" value="PROTEIN_KINASE_ST"/>
    <property type="match status" value="1"/>
</dbReference>
<feature type="compositionally biased region" description="Polar residues" evidence="5">
    <location>
        <begin position="175"/>
        <end position="189"/>
    </location>
</feature>
<evidence type="ECO:0000313" key="7">
    <source>
        <dbReference type="EMBL" id="KAL0091589.1"/>
    </source>
</evidence>
<proteinExistence type="inferred from homology"/>